<evidence type="ECO:0000256" key="1">
    <source>
        <dbReference type="SAM" id="SignalP"/>
    </source>
</evidence>
<sequence length="51" mass="5761">LMTLLLLLLSVLLRPSLLAIIDLIDLFVGLDEINGELFEGHRIGGLLRYRE</sequence>
<organism evidence="2">
    <name type="scientific">Hymenolepis diminuta</name>
    <name type="common">Rat tapeworm</name>
    <dbReference type="NCBI Taxonomy" id="6216"/>
    <lineage>
        <taxon>Eukaryota</taxon>
        <taxon>Metazoa</taxon>
        <taxon>Spiralia</taxon>
        <taxon>Lophotrochozoa</taxon>
        <taxon>Platyhelminthes</taxon>
        <taxon>Cestoda</taxon>
        <taxon>Eucestoda</taxon>
        <taxon>Cyclophyllidea</taxon>
        <taxon>Hymenolepididae</taxon>
        <taxon>Hymenolepis</taxon>
    </lineage>
</organism>
<name>A0A0R3SKC6_HYMDI</name>
<reference evidence="2" key="1">
    <citation type="submission" date="2017-02" db="UniProtKB">
        <authorList>
            <consortium name="WormBaseParasite"/>
        </authorList>
    </citation>
    <scope>IDENTIFICATION</scope>
</reference>
<accession>A0A0R3SKC6</accession>
<feature type="chain" id="PRO_5006448298" evidence="1">
    <location>
        <begin position="20"/>
        <end position="51"/>
    </location>
</feature>
<protein>
    <submittedName>
        <fullName evidence="2">Secreted protein</fullName>
    </submittedName>
</protein>
<feature type="signal peptide" evidence="1">
    <location>
        <begin position="1"/>
        <end position="19"/>
    </location>
</feature>
<dbReference type="AlphaFoldDB" id="A0A0R3SKC6"/>
<proteinExistence type="predicted"/>
<dbReference type="WBParaSite" id="HDID_0000539101-mRNA-1">
    <property type="protein sequence ID" value="HDID_0000539101-mRNA-1"/>
    <property type="gene ID" value="HDID_0000539101"/>
</dbReference>
<evidence type="ECO:0000313" key="2">
    <source>
        <dbReference type="WBParaSite" id="HDID_0000539101-mRNA-1"/>
    </source>
</evidence>
<keyword evidence="1" id="KW-0732">Signal</keyword>